<evidence type="ECO:0000259" key="5">
    <source>
        <dbReference type="Pfam" id="PF24137"/>
    </source>
</evidence>
<keyword evidence="7" id="KW-1185">Reference proteome</keyword>
<accession>S3DEV4</accession>
<dbReference type="InterPro" id="IPR056402">
    <property type="entry name" value="DA_N"/>
</dbReference>
<evidence type="ECO:0000313" key="6">
    <source>
        <dbReference type="EMBL" id="EPE25183.1"/>
    </source>
</evidence>
<keyword evidence="3" id="KW-0732">Signal</keyword>
<feature type="signal peptide" evidence="3">
    <location>
        <begin position="1"/>
        <end position="19"/>
    </location>
</feature>
<evidence type="ECO:0000256" key="3">
    <source>
        <dbReference type="SAM" id="SignalP"/>
    </source>
</evidence>
<dbReference type="Pfam" id="PF22903">
    <property type="entry name" value="DA_C"/>
    <property type="match status" value="1"/>
</dbReference>
<feature type="chain" id="PRO_5004508131" description="AttH domain-containing protein" evidence="3">
    <location>
        <begin position="20"/>
        <end position="384"/>
    </location>
</feature>
<dbReference type="RefSeq" id="XP_008088098.1">
    <property type="nucleotide sequence ID" value="XM_008089907.1"/>
</dbReference>
<dbReference type="Pfam" id="PF24137">
    <property type="entry name" value="DA_N"/>
    <property type="match status" value="1"/>
</dbReference>
<dbReference type="GO" id="GO:0016853">
    <property type="term" value="F:isomerase activity"/>
    <property type="evidence" value="ECO:0007669"/>
    <property type="project" value="UniProtKB-KW"/>
</dbReference>
<dbReference type="SUPFAM" id="SSF159245">
    <property type="entry name" value="AttH-like"/>
    <property type="match status" value="1"/>
</dbReference>
<dbReference type="HOGENOM" id="CLU_041924_0_0_1"/>
<name>S3DEV4_GLAL2</name>
<evidence type="ECO:0000256" key="2">
    <source>
        <dbReference type="ARBA" id="ARBA00046325"/>
    </source>
</evidence>
<dbReference type="EMBL" id="KE145372">
    <property type="protein sequence ID" value="EPE25183.1"/>
    <property type="molecule type" value="Genomic_DNA"/>
</dbReference>
<evidence type="ECO:0000259" key="4">
    <source>
        <dbReference type="Pfam" id="PF22903"/>
    </source>
</evidence>
<dbReference type="OrthoDB" id="5344254at2759"/>
<protein>
    <recommendedName>
        <fullName evidence="8">AttH domain-containing protein</fullName>
    </recommendedName>
</protein>
<organism evidence="6 7">
    <name type="scientific">Glarea lozoyensis (strain ATCC 20868 / MF5171)</name>
    <dbReference type="NCBI Taxonomy" id="1116229"/>
    <lineage>
        <taxon>Eukaryota</taxon>
        <taxon>Fungi</taxon>
        <taxon>Dikarya</taxon>
        <taxon>Ascomycota</taxon>
        <taxon>Pezizomycotina</taxon>
        <taxon>Leotiomycetes</taxon>
        <taxon>Helotiales</taxon>
        <taxon>Helotiaceae</taxon>
        <taxon>Glarea</taxon>
    </lineage>
</organism>
<evidence type="ECO:0000256" key="1">
    <source>
        <dbReference type="ARBA" id="ARBA00023235"/>
    </source>
</evidence>
<reference evidence="6 7" key="1">
    <citation type="journal article" date="2013" name="BMC Genomics">
        <title>Genomics-driven discovery of the pneumocandin biosynthetic gene cluster in the fungus Glarea lozoyensis.</title>
        <authorList>
            <person name="Chen L."/>
            <person name="Yue Q."/>
            <person name="Zhang X."/>
            <person name="Xiang M."/>
            <person name="Wang C."/>
            <person name="Li S."/>
            <person name="Che Y."/>
            <person name="Ortiz-Lopez F.J."/>
            <person name="Bills G.F."/>
            <person name="Liu X."/>
            <person name="An Z."/>
        </authorList>
    </citation>
    <scope>NUCLEOTIDE SEQUENCE [LARGE SCALE GENOMIC DNA]</scope>
    <source>
        <strain evidence="7">ATCC 20868 / MF5171</strain>
    </source>
</reference>
<dbReference type="eggNOG" id="ENOG502SK1F">
    <property type="taxonomic scope" value="Eukaryota"/>
</dbReference>
<comment type="similarity">
    <text evidence="2">Belongs to the Diels-Alderase family.</text>
</comment>
<dbReference type="Proteomes" id="UP000016922">
    <property type="component" value="Unassembled WGS sequence"/>
</dbReference>
<dbReference type="OMA" id="GGHERFW"/>
<proteinExistence type="inferred from homology"/>
<evidence type="ECO:0000313" key="7">
    <source>
        <dbReference type="Proteomes" id="UP000016922"/>
    </source>
</evidence>
<evidence type="ECO:0008006" key="8">
    <source>
        <dbReference type="Google" id="ProtNLM"/>
    </source>
</evidence>
<dbReference type="GeneID" id="19470805"/>
<dbReference type="KEGG" id="glz:GLAREA_11764"/>
<dbReference type="AlphaFoldDB" id="S3DEV4"/>
<keyword evidence="1" id="KW-0413">Isomerase</keyword>
<feature type="domain" description="Diels-Alderase N-terminal" evidence="5">
    <location>
        <begin position="37"/>
        <end position="231"/>
    </location>
</feature>
<gene>
    <name evidence="6" type="ORF">GLAREA_11764</name>
</gene>
<feature type="domain" description="Diels-Alderase C-terminal" evidence="4">
    <location>
        <begin position="240"/>
        <end position="378"/>
    </location>
</feature>
<dbReference type="InterPro" id="IPR054499">
    <property type="entry name" value="DA_C"/>
</dbReference>
<sequence>MFSATIVLVLTLFLSSGNCAPSQQSCTVNSLSAFETANGPVEVDTNPLHAFESPKIPAINSTTSEYWYFDSVSTDGTAGAAITFFRDPVLAYLGQGNLRVMTEAVWSNGTRFSDTVFVEDSCITVCGGETTGVWSSPSKNTDFTFKISKDSKTVDIAVSSPLVTGTFRLTSNTPARYPHGETFPSRDASVALAPEFWWNEPIPSGTAHVSLRLGDTPFEIESGVGGHERNYGSGDYVVLAKSWSWMRFAAGPYTMVLWSWTSAIDGLYYPSAFLAKNDKVIFTATHSVEHPTEKFVVLREVLGPPGVHGTFGNDSPGWDVFLVDPKSLTQYYFSEQHKNIMFEAPHGQPDEYTRFVGTVTFTAPDQTFMKGVSIGEQSFIRPTK</sequence>